<dbReference type="InterPro" id="IPR036856">
    <property type="entry name" value="Ald_Oxase/Xan_DH_a/b_sf"/>
</dbReference>
<evidence type="ECO:0000259" key="21">
    <source>
        <dbReference type="PROSITE" id="PS51085"/>
    </source>
</evidence>
<feature type="binding site" evidence="20">
    <location>
        <position position="876"/>
    </location>
    <ligand>
        <name>Mo-molybdopterin</name>
        <dbReference type="ChEBI" id="CHEBI:71302"/>
    </ligand>
    <ligandPart>
        <name>Mo</name>
        <dbReference type="ChEBI" id="CHEBI:28685"/>
    </ligandPart>
</feature>
<evidence type="ECO:0000313" key="23">
    <source>
        <dbReference type="EMBL" id="CAG9813286.1"/>
    </source>
</evidence>
<evidence type="ECO:0000256" key="16">
    <source>
        <dbReference type="ARBA" id="ARBA00052415"/>
    </source>
</evidence>
<dbReference type="InterPro" id="IPR046867">
    <property type="entry name" value="AldOxase/xan_DH_MoCoBD2"/>
</dbReference>
<dbReference type="PROSITE" id="PS00197">
    <property type="entry name" value="2FE2S_FER_1"/>
    <property type="match status" value="1"/>
</dbReference>
<feature type="binding site" evidence="19">
    <location>
        <position position="396"/>
    </location>
    <ligand>
        <name>FAD</name>
        <dbReference type="ChEBI" id="CHEBI:57692"/>
    </ligand>
</feature>
<reference evidence="23" key="2">
    <citation type="submission" date="2022-10" db="EMBL/GenBank/DDBJ databases">
        <authorList>
            <consortium name="ENA_rothamsted_submissions"/>
            <consortium name="culmorum"/>
            <person name="King R."/>
        </authorList>
    </citation>
    <scope>NUCLEOTIDE SEQUENCE</scope>
</reference>
<evidence type="ECO:0000256" key="17">
    <source>
        <dbReference type="ARBA" id="ARBA00072265"/>
    </source>
</evidence>
<dbReference type="InterPro" id="IPR036884">
    <property type="entry name" value="2Fe-2S-bd_dom_sf"/>
</dbReference>
<comment type="subunit">
    <text evidence="4">Homodimer.</text>
</comment>
<protein>
    <recommendedName>
        <fullName evidence="17">Indole-3-acetaldehyde oxidase</fullName>
    </recommendedName>
</protein>
<keyword evidence="11 20" id="KW-0408">Iron</keyword>
<evidence type="ECO:0000256" key="5">
    <source>
        <dbReference type="ARBA" id="ARBA00022505"/>
    </source>
</evidence>
<dbReference type="GO" id="GO:0071949">
    <property type="term" value="F:FAD binding"/>
    <property type="evidence" value="ECO:0007669"/>
    <property type="project" value="InterPro"/>
</dbReference>
<keyword evidence="12 20" id="KW-0411">Iron-sulfur</keyword>
<name>A0A9N9SAQ8_PHACE</name>
<dbReference type="InterPro" id="IPR006058">
    <property type="entry name" value="2Fe2S_fd_BS"/>
</dbReference>
<dbReference type="GO" id="GO:0005506">
    <property type="term" value="F:iron ion binding"/>
    <property type="evidence" value="ECO:0007669"/>
    <property type="project" value="InterPro"/>
</dbReference>
<dbReference type="InterPro" id="IPR016208">
    <property type="entry name" value="Ald_Oxase/xanthine_DH-like"/>
</dbReference>
<comment type="cofactor">
    <cofactor evidence="1 19">
        <name>FAD</name>
        <dbReference type="ChEBI" id="CHEBI:57692"/>
    </cofactor>
</comment>
<dbReference type="SUPFAM" id="SSF56176">
    <property type="entry name" value="FAD-binding/transporter-associated domain-like"/>
    <property type="match status" value="1"/>
</dbReference>
<dbReference type="Pfam" id="PF00111">
    <property type="entry name" value="Fer2"/>
    <property type="match status" value="1"/>
</dbReference>
<dbReference type="Gene3D" id="3.30.390.50">
    <property type="entry name" value="CO dehydrogenase flavoprotein, C-terminal domain"/>
    <property type="match status" value="1"/>
</dbReference>
<feature type="binding site" evidence="20">
    <location>
        <position position="47"/>
    </location>
    <ligand>
        <name>[2Fe-2S] cluster</name>
        <dbReference type="ChEBI" id="CHEBI:190135"/>
        <label>1</label>
    </ligand>
</feature>
<dbReference type="InterPro" id="IPR036683">
    <property type="entry name" value="CO_DH_flav_C_dom_sf"/>
</dbReference>
<dbReference type="PIRSF" id="PIRSF000127">
    <property type="entry name" value="Xanthine_DH"/>
    <property type="match status" value="1"/>
</dbReference>
<feature type="binding site" evidence="20">
    <location>
        <position position="118"/>
    </location>
    <ligand>
        <name>[2Fe-2S] cluster</name>
        <dbReference type="ChEBI" id="CHEBI:190135"/>
        <label>2</label>
    </ligand>
</feature>
<dbReference type="Pfam" id="PF02738">
    <property type="entry name" value="MoCoBD_1"/>
    <property type="match status" value="1"/>
</dbReference>
<dbReference type="InterPro" id="IPR036010">
    <property type="entry name" value="2Fe-2S_ferredoxin-like_sf"/>
</dbReference>
<dbReference type="SUPFAM" id="SSF55447">
    <property type="entry name" value="CO dehydrogenase flavoprotein C-terminal domain-like"/>
    <property type="match status" value="1"/>
</dbReference>
<comment type="subcellular location">
    <subcellularLocation>
        <location evidence="2">Peroxisome</location>
    </subcellularLocation>
</comment>
<dbReference type="InterPro" id="IPR036318">
    <property type="entry name" value="FAD-bd_PCMH-like_sf"/>
</dbReference>
<dbReference type="Pfam" id="PF00941">
    <property type="entry name" value="FAD_binding_5"/>
    <property type="match status" value="1"/>
</dbReference>
<dbReference type="PROSITE" id="PS51387">
    <property type="entry name" value="FAD_PCMH"/>
    <property type="match status" value="1"/>
</dbReference>
<evidence type="ECO:0000256" key="15">
    <source>
        <dbReference type="ARBA" id="ARBA00034078"/>
    </source>
</evidence>
<evidence type="ECO:0000256" key="10">
    <source>
        <dbReference type="ARBA" id="ARBA00023002"/>
    </source>
</evidence>
<evidence type="ECO:0000256" key="7">
    <source>
        <dbReference type="ARBA" id="ARBA00022714"/>
    </source>
</evidence>
<dbReference type="InterPro" id="IPR002888">
    <property type="entry name" value="2Fe-2S-bd"/>
</dbReference>
<dbReference type="FunFam" id="3.30.465.10:FF:000013">
    <property type="entry name" value="Aldehyde oxidase"/>
    <property type="match status" value="1"/>
</dbReference>
<comment type="cofactor">
    <cofactor evidence="20">
        <name>[2Fe-2S] cluster</name>
        <dbReference type="ChEBI" id="CHEBI:190135"/>
    </cofactor>
    <text evidence="20">Binds 2 [2Fe-2S] clusters.</text>
</comment>
<dbReference type="FunFam" id="3.10.20.30:FF:000012">
    <property type="entry name" value="Xanthine dehydrogenase/oxidase"/>
    <property type="match status" value="1"/>
</dbReference>
<keyword evidence="5 20" id="KW-0500">Molybdenum</keyword>
<dbReference type="SUPFAM" id="SSF47741">
    <property type="entry name" value="CO dehydrogenase ISP C-domain like"/>
    <property type="match status" value="1"/>
</dbReference>
<evidence type="ECO:0000313" key="24">
    <source>
        <dbReference type="Proteomes" id="UP001153737"/>
    </source>
</evidence>
<dbReference type="InterPro" id="IPR000674">
    <property type="entry name" value="Ald_Oxase/Xan_DH_a/b"/>
</dbReference>
<dbReference type="GO" id="GO:0005777">
    <property type="term" value="C:peroxisome"/>
    <property type="evidence" value="ECO:0007669"/>
    <property type="project" value="UniProtKB-SubCell"/>
</dbReference>
<gene>
    <name evidence="23" type="ORF">PHAECO_LOCUS939</name>
</gene>
<evidence type="ECO:0000256" key="19">
    <source>
        <dbReference type="PIRSR" id="PIRSR000127-2"/>
    </source>
</evidence>
<comment type="catalytic activity">
    <reaction evidence="16">
        <text>indole-3-acetaldehyde + O2 + H2O = (indol-3-yl)acetate + H2O2 + H(+)</text>
        <dbReference type="Rhea" id="RHEA:16277"/>
        <dbReference type="ChEBI" id="CHEBI:15377"/>
        <dbReference type="ChEBI" id="CHEBI:15378"/>
        <dbReference type="ChEBI" id="CHEBI:15379"/>
        <dbReference type="ChEBI" id="CHEBI:16240"/>
        <dbReference type="ChEBI" id="CHEBI:18086"/>
        <dbReference type="ChEBI" id="CHEBI:30854"/>
        <dbReference type="EC" id="1.2.3.7"/>
    </reaction>
</comment>
<comment type="similarity">
    <text evidence="3">Belongs to the xanthine dehydrogenase family.</text>
</comment>
<dbReference type="Pfam" id="PF20256">
    <property type="entry name" value="MoCoBD_2"/>
    <property type="match status" value="1"/>
</dbReference>
<reference evidence="23" key="1">
    <citation type="submission" date="2022-01" db="EMBL/GenBank/DDBJ databases">
        <authorList>
            <person name="King R."/>
        </authorList>
    </citation>
    <scope>NUCLEOTIDE SEQUENCE</scope>
</reference>
<dbReference type="InterPro" id="IPR016169">
    <property type="entry name" value="FAD-bd_PCMH_sub2"/>
</dbReference>
<dbReference type="FunFam" id="3.30.365.10:FF:000001">
    <property type="entry name" value="Xanthine dehydrogenase oxidase"/>
    <property type="match status" value="1"/>
</dbReference>
<keyword evidence="6" id="KW-0285">Flavoprotein</keyword>
<keyword evidence="13" id="KW-0520">NAD</keyword>
<dbReference type="InterPro" id="IPR001041">
    <property type="entry name" value="2Fe-2S_ferredoxin-type"/>
</dbReference>
<comment type="cofactor">
    <cofactor evidence="15">
        <name>[2Fe-2S] cluster</name>
        <dbReference type="ChEBI" id="CHEBI:190135"/>
    </cofactor>
</comment>
<dbReference type="PROSITE" id="PS51085">
    <property type="entry name" value="2FE2S_FER_2"/>
    <property type="match status" value="1"/>
</dbReference>
<keyword evidence="8 20" id="KW-0479">Metal-binding</keyword>
<evidence type="ECO:0000256" key="20">
    <source>
        <dbReference type="PIRSR" id="PIRSR000127-3"/>
    </source>
</evidence>
<evidence type="ECO:0000256" key="12">
    <source>
        <dbReference type="ARBA" id="ARBA00023014"/>
    </source>
</evidence>
<feature type="binding site" evidence="20">
    <location>
        <position position="75"/>
    </location>
    <ligand>
        <name>[2Fe-2S] cluster</name>
        <dbReference type="ChEBI" id="CHEBI:190135"/>
        <label>1</label>
    </ligand>
</feature>
<dbReference type="InterPro" id="IPR002346">
    <property type="entry name" value="Mopterin_DH_FAD-bd"/>
</dbReference>
<keyword evidence="9 19" id="KW-0274">FAD</keyword>
<evidence type="ECO:0000256" key="13">
    <source>
        <dbReference type="ARBA" id="ARBA00023027"/>
    </source>
</evidence>
<dbReference type="FunFam" id="3.30.365.10:FF:000008">
    <property type="entry name" value="Aldehyde oxidase1"/>
    <property type="match status" value="1"/>
</dbReference>
<comment type="cofactor">
    <cofactor evidence="20">
        <name>Mo-molybdopterin</name>
        <dbReference type="ChEBI" id="CHEBI:71302"/>
    </cofactor>
    <text evidence="20">Binds 1 Mo-molybdopterin (Mo-MPT) cofactor per subunit.</text>
</comment>
<dbReference type="SUPFAM" id="SSF54292">
    <property type="entry name" value="2Fe-2S ferredoxin-like"/>
    <property type="match status" value="1"/>
</dbReference>
<sequence>MLQLQNIEFSVGTEKHKVSANDDIGPETTLNTYLRKKAHLTGTKRMCLEGGCGSCTVAVEETINGKKNIFAVNSCLVSILSCHGWKIHTIDGIGNSLIGLHPIQKLLADNNGTQCGYCSPGMVMNMYALHESGQQTREQIENSFGGNICRCTGYRPILTAFKKLASDADDIIDIEDLEPCRYDECRRRIDKLGDEENIGNYFIELGSSKWMKVHSMKDLLEVLEMTETDNYMLVGGNTGRGIYRQTWQTVLPEVYIDVTSVKELTDHSMNGNTLVLGGNISLTKMMDVLQETSNLQNFKYLSEVREHIDVVASVQIRNIGTIAGNLMLKYQHNEFQSDIFLLLETFNATLVIAGVNDKDILCSPSSFLEVDMRKKVIKNIILSGIDEKTHKYGSYKIMPRSQNAHAIVNAGFLIKLNNNIVEWARIVYGGINGHFIHAKKTEIILKGKNLFNNETMQTAFKSLDQEIQPDDAPPEPTPEFRKKLAISLFYKFILKVCPDNLVSSRNKSGGYMFHRPVSNGIQEYGTNRDKWPLTEPLPKLEAYGQTSGQAKYVDDLIDLPNQLYAAFVTANAPANSRIVSVDASPALKMKGVVRFFDKNDVPGVNTFMPKVAGLAVQEELFCSGRVQYYHQPIGIIVATDQEIAWNAAEHVKVKYTPPTTKPYLTARDVVKANAKDKIVHQTTVVPSGKGNDVKHVIKGEFFIGQQYHYYMEVQCCNVVPTEDDGLDIYPVTQWMDVCQMAAAATLNIPTNKINVNVRRVGGSFGGKITRNTILSTATALAAHKLKAPVRMTMPLEKNMDIIGKRYPFYVEYEVGFNDKGVIQHLEASYYTDYGVGGNEKIDMLVLDLVPNCYDTKYWGYSTYDVHTDTSANCAMRAPGSTEALASTENIMEQIASILRLDPTDVKFANMNATKYPKVINYWKEMQTWGDIPARKKAINEFNQENRWTKKGLSMVPMVWTLPTFFNYSLFVSIFHGDGTVAIAHGGIEIGQGINTKVAQMCAHKFGIGMGMVTIKQSNNFITPNSSTTGGSFTTEAVCYAAVKACETLIERMKPVKEKMTNPTWVDLVNQCYAENIQLYATGFCNPKSPAVEDYKIMGVGVAEVEVDILTGLRQISRVDILEDVGESMNPYVDIGQIEGAFVMGLGYFTMEQIIHDPDGKLLTDRTWTYKPPGAKDIPLNFRIKFANESHEPTLGVLKSKAAAEPPLCLSVTVPLAIRQALDSARREADASQATWIPFNGPTTVEQAYLNSFNDYKQYKL</sequence>
<dbReference type="PANTHER" id="PTHR11908">
    <property type="entry name" value="XANTHINE DEHYDROGENASE"/>
    <property type="match status" value="1"/>
</dbReference>
<proteinExistence type="inferred from homology"/>
<dbReference type="PANTHER" id="PTHR11908:SF132">
    <property type="entry name" value="ALDEHYDE OXIDASE 1-RELATED"/>
    <property type="match status" value="1"/>
</dbReference>
<dbReference type="Gene3D" id="3.10.20.30">
    <property type="match status" value="1"/>
</dbReference>
<dbReference type="Pfam" id="PF01799">
    <property type="entry name" value="Fer2_2"/>
    <property type="match status" value="1"/>
</dbReference>
<evidence type="ECO:0000256" key="3">
    <source>
        <dbReference type="ARBA" id="ARBA00006849"/>
    </source>
</evidence>
<evidence type="ECO:0000256" key="18">
    <source>
        <dbReference type="PIRSR" id="PIRSR000127-1"/>
    </source>
</evidence>
<dbReference type="Gene3D" id="3.90.1170.50">
    <property type="entry name" value="Aldehyde oxidase/xanthine dehydrogenase, a/b hammerhead"/>
    <property type="match status" value="1"/>
</dbReference>
<feature type="active site" description="Proton acceptor" evidence="18">
    <location>
        <position position="1204"/>
    </location>
</feature>
<evidence type="ECO:0000256" key="9">
    <source>
        <dbReference type="ARBA" id="ARBA00022827"/>
    </source>
</evidence>
<organism evidence="23 24">
    <name type="scientific">Phaedon cochleariae</name>
    <name type="common">Mustard beetle</name>
    <dbReference type="NCBI Taxonomy" id="80249"/>
    <lineage>
        <taxon>Eukaryota</taxon>
        <taxon>Metazoa</taxon>
        <taxon>Ecdysozoa</taxon>
        <taxon>Arthropoda</taxon>
        <taxon>Hexapoda</taxon>
        <taxon>Insecta</taxon>
        <taxon>Pterygota</taxon>
        <taxon>Neoptera</taxon>
        <taxon>Endopterygota</taxon>
        <taxon>Coleoptera</taxon>
        <taxon>Polyphaga</taxon>
        <taxon>Cucujiformia</taxon>
        <taxon>Chrysomeloidea</taxon>
        <taxon>Chrysomelidae</taxon>
        <taxon>Chrysomelinae</taxon>
        <taxon>Chrysomelini</taxon>
        <taxon>Phaedon</taxon>
    </lineage>
</organism>
<evidence type="ECO:0000256" key="2">
    <source>
        <dbReference type="ARBA" id="ARBA00004275"/>
    </source>
</evidence>
<feature type="binding site" evidence="20">
    <location>
        <position position="764"/>
    </location>
    <ligand>
        <name>Mo-molybdopterin</name>
        <dbReference type="ChEBI" id="CHEBI:71302"/>
    </ligand>
    <ligandPart>
        <name>Mo</name>
        <dbReference type="ChEBI" id="CHEBI:28685"/>
    </ligandPart>
</feature>
<evidence type="ECO:0000256" key="8">
    <source>
        <dbReference type="ARBA" id="ARBA00022723"/>
    </source>
</evidence>
<keyword evidence="24" id="KW-1185">Reference proteome</keyword>
<dbReference type="InterPro" id="IPR037165">
    <property type="entry name" value="AldOxase/xan_DH_Mopterin-bd_sf"/>
</dbReference>
<feature type="binding site" evidence="20">
    <location>
        <position position="149"/>
    </location>
    <ligand>
        <name>[2Fe-2S] cluster</name>
        <dbReference type="ChEBI" id="CHEBI:190135"/>
        <label>2</label>
    </ligand>
</feature>
<feature type="binding site" evidence="20">
    <location>
        <position position="55"/>
    </location>
    <ligand>
        <name>[2Fe-2S] cluster</name>
        <dbReference type="ChEBI" id="CHEBI:190135"/>
        <label>1</label>
    </ligand>
</feature>
<feature type="binding site" evidence="20">
    <location>
        <position position="115"/>
    </location>
    <ligand>
        <name>[2Fe-2S] cluster</name>
        <dbReference type="ChEBI" id="CHEBI:190135"/>
        <label>2</label>
    </ligand>
</feature>
<feature type="binding site" evidence="20">
    <location>
        <position position="52"/>
    </location>
    <ligand>
        <name>[2Fe-2S] cluster</name>
        <dbReference type="ChEBI" id="CHEBI:190135"/>
        <label>1</label>
    </ligand>
</feature>
<accession>A0A9N9SAQ8</accession>
<feature type="domain" description="2Fe-2S ferredoxin-type" evidence="21">
    <location>
        <begin position="5"/>
        <end position="93"/>
    </location>
</feature>
<evidence type="ECO:0000256" key="4">
    <source>
        <dbReference type="ARBA" id="ARBA00011738"/>
    </source>
</evidence>
<dbReference type="SUPFAM" id="SSF54665">
    <property type="entry name" value="CO dehydrogenase molybdoprotein N-domain-like"/>
    <property type="match status" value="1"/>
</dbReference>
<dbReference type="Pfam" id="PF03450">
    <property type="entry name" value="CO_deh_flav_C"/>
    <property type="match status" value="1"/>
</dbReference>
<dbReference type="OrthoDB" id="8300278at2759"/>
<dbReference type="SMART" id="SM01092">
    <property type="entry name" value="CO_deh_flav_C"/>
    <property type="match status" value="1"/>
</dbReference>
<evidence type="ECO:0000256" key="6">
    <source>
        <dbReference type="ARBA" id="ARBA00022630"/>
    </source>
</evidence>
<dbReference type="Gene3D" id="3.30.365.10">
    <property type="entry name" value="Aldehyde oxidase/xanthine dehydrogenase, molybdopterin binding domain"/>
    <property type="match status" value="4"/>
</dbReference>
<keyword evidence="7 20" id="KW-0001">2Fe-2S</keyword>
<dbReference type="Gene3D" id="3.30.465.10">
    <property type="match status" value="1"/>
</dbReference>
<dbReference type="InterPro" id="IPR012675">
    <property type="entry name" value="Beta-grasp_dom_sf"/>
</dbReference>
<keyword evidence="10" id="KW-0560">Oxidoreductase</keyword>
<evidence type="ECO:0000256" key="11">
    <source>
        <dbReference type="ARBA" id="ARBA00023004"/>
    </source>
</evidence>
<dbReference type="AlphaFoldDB" id="A0A9N9SAQ8"/>
<evidence type="ECO:0000259" key="22">
    <source>
        <dbReference type="PROSITE" id="PS51387"/>
    </source>
</evidence>
<dbReference type="GO" id="GO:0050302">
    <property type="term" value="F:indole-3-acetaldehyde oxidase activity"/>
    <property type="evidence" value="ECO:0007669"/>
    <property type="project" value="UniProtKB-EC"/>
</dbReference>
<dbReference type="InterPro" id="IPR008274">
    <property type="entry name" value="AldOxase/xan_DH_MoCoBD1"/>
</dbReference>
<dbReference type="Proteomes" id="UP001153737">
    <property type="component" value="Chromosome 1"/>
</dbReference>
<feature type="domain" description="FAD-binding PCMH-type" evidence="22">
    <location>
        <begin position="203"/>
        <end position="387"/>
    </location>
</feature>
<dbReference type="GO" id="GO:0051537">
    <property type="term" value="F:2 iron, 2 sulfur cluster binding"/>
    <property type="evidence" value="ECO:0007669"/>
    <property type="project" value="UniProtKB-KW"/>
</dbReference>
<feature type="binding site" evidence="20">
    <location>
        <position position="1030"/>
    </location>
    <ligand>
        <name>Mo-molybdopterin</name>
        <dbReference type="ChEBI" id="CHEBI:71302"/>
    </ligand>
    <ligandPart>
        <name>Mo</name>
        <dbReference type="ChEBI" id="CHEBI:28685"/>
    </ligandPart>
</feature>
<evidence type="ECO:0000256" key="14">
    <source>
        <dbReference type="ARBA" id="ARBA00023140"/>
    </source>
</evidence>
<dbReference type="Pfam" id="PF01315">
    <property type="entry name" value="Ald_Xan_dh_C"/>
    <property type="match status" value="1"/>
</dbReference>
<dbReference type="InterPro" id="IPR005107">
    <property type="entry name" value="CO_DH_flav_C"/>
</dbReference>
<feature type="binding site" evidence="20">
    <location>
        <position position="733"/>
    </location>
    <ligand>
        <name>Mo-molybdopterin</name>
        <dbReference type="ChEBI" id="CHEBI:71302"/>
    </ligand>
    <ligandPart>
        <name>Mo</name>
        <dbReference type="ChEBI" id="CHEBI:28685"/>
    </ligandPart>
</feature>
<dbReference type="FunFam" id="3.30.390.50:FF:000003">
    <property type="entry name" value="Aldehyde oxidase1"/>
    <property type="match status" value="1"/>
</dbReference>
<dbReference type="SMART" id="SM01008">
    <property type="entry name" value="Ald_Xan_dh_C"/>
    <property type="match status" value="1"/>
</dbReference>
<dbReference type="InterPro" id="IPR016166">
    <property type="entry name" value="FAD-bd_PCMH"/>
</dbReference>
<dbReference type="Gene3D" id="1.10.150.120">
    <property type="entry name" value="[2Fe-2S]-binding domain"/>
    <property type="match status" value="1"/>
</dbReference>
<evidence type="ECO:0000256" key="1">
    <source>
        <dbReference type="ARBA" id="ARBA00001974"/>
    </source>
</evidence>
<keyword evidence="14" id="KW-0576">Peroxisome</keyword>
<dbReference type="EMBL" id="OU896707">
    <property type="protein sequence ID" value="CAG9813286.1"/>
    <property type="molecule type" value="Genomic_DNA"/>
</dbReference>
<feature type="binding site" evidence="20">
    <location>
        <position position="151"/>
    </location>
    <ligand>
        <name>[2Fe-2S] cluster</name>
        <dbReference type="ChEBI" id="CHEBI:190135"/>
        <label>2</label>
    </ligand>
</feature>
<dbReference type="SUPFAM" id="SSF56003">
    <property type="entry name" value="Molybdenum cofactor-binding domain"/>
    <property type="match status" value="1"/>
</dbReference>